<comment type="caution">
    <text evidence="2">The sequence shown here is derived from an EMBL/GenBank/DDBJ whole genome shotgun (WGS) entry which is preliminary data.</text>
</comment>
<accession>A0ABV4P425</accession>
<organism evidence="2 3">
    <name type="scientific">Microbulbifer epialgicus</name>
    <dbReference type="NCBI Taxonomy" id="393907"/>
    <lineage>
        <taxon>Bacteria</taxon>
        <taxon>Pseudomonadati</taxon>
        <taxon>Pseudomonadota</taxon>
        <taxon>Gammaproteobacteria</taxon>
        <taxon>Cellvibrionales</taxon>
        <taxon>Microbulbiferaceae</taxon>
        <taxon>Microbulbifer</taxon>
    </lineage>
</organism>
<evidence type="ECO:0008006" key="4">
    <source>
        <dbReference type="Google" id="ProtNLM"/>
    </source>
</evidence>
<reference evidence="2 3" key="1">
    <citation type="submission" date="2024-08" db="EMBL/GenBank/DDBJ databases">
        <authorList>
            <person name="Ishaq N."/>
        </authorList>
    </citation>
    <scope>NUCLEOTIDE SEQUENCE [LARGE SCALE GENOMIC DNA]</scope>
    <source>
        <strain evidence="2 3">DSM 18651</strain>
    </source>
</reference>
<proteinExistence type="predicted"/>
<protein>
    <recommendedName>
        <fullName evidence="4">TolA protein</fullName>
    </recommendedName>
</protein>
<dbReference type="EMBL" id="JBGMEK010000042">
    <property type="protein sequence ID" value="MFA0812440.1"/>
    <property type="molecule type" value="Genomic_DNA"/>
</dbReference>
<feature type="compositionally biased region" description="Basic and acidic residues" evidence="1">
    <location>
        <begin position="202"/>
        <end position="290"/>
    </location>
</feature>
<keyword evidence="3" id="KW-1185">Reference proteome</keyword>
<dbReference type="Proteomes" id="UP001569428">
    <property type="component" value="Unassembled WGS sequence"/>
</dbReference>
<gene>
    <name evidence="2" type="ORF">ACCI49_16125</name>
</gene>
<sequence>MTTELITTQDVQPVQIFASNGLDAVLEEITSKAKSVVADVSTVTGRKTIASMAHQVARSKTHLDGLGKGLVADQKAQIKKVDSERKRMRDYLDNLKTEVRQPLTDWEEAEEKRINGHKSKISQMELYASECSDLDSNELSHCISIIESVEIGEGWEEFEAQAARTKEASLATLREALEKRKAYEAEQAELAQLRMEREQRERKEREERIAQEAAERTRKEAEQEKRAAIEAKERAEREAKEAAERAERQAREAAERAEREKCEAVERERQRVEAEKRAAEEEQRRKEANKSHCRKINNAAKKAFIDKGFQEKAAQKIVELIARGSIPNISINY</sequence>
<name>A0ABV4P425_9GAMM</name>
<evidence type="ECO:0000313" key="2">
    <source>
        <dbReference type="EMBL" id="MFA0812440.1"/>
    </source>
</evidence>
<evidence type="ECO:0000313" key="3">
    <source>
        <dbReference type="Proteomes" id="UP001569428"/>
    </source>
</evidence>
<feature type="region of interest" description="Disordered" evidence="1">
    <location>
        <begin position="202"/>
        <end position="294"/>
    </location>
</feature>
<dbReference type="RefSeq" id="WP_371840113.1">
    <property type="nucleotide sequence ID" value="NZ_JBGMEK010000042.1"/>
</dbReference>
<evidence type="ECO:0000256" key="1">
    <source>
        <dbReference type="SAM" id="MobiDB-lite"/>
    </source>
</evidence>